<evidence type="ECO:0000313" key="2">
    <source>
        <dbReference type="EMBL" id="CDS01613.1"/>
    </source>
</evidence>
<keyword evidence="3" id="KW-1185">Reference proteome</keyword>
<accession>A0A0F7S1R4</accession>
<evidence type="ECO:0000256" key="1">
    <source>
        <dbReference type="SAM" id="SignalP"/>
    </source>
</evidence>
<reference evidence="3" key="1">
    <citation type="submission" date="2014-06" db="EMBL/GenBank/DDBJ databases">
        <authorList>
            <person name="Berkman P.J."/>
        </authorList>
    </citation>
    <scope>NUCLEOTIDE SEQUENCE [LARGE SCALE GENOMIC DNA]</scope>
</reference>
<dbReference type="EMBL" id="CCFA01004205">
    <property type="protein sequence ID" value="CDS01613.1"/>
    <property type="molecule type" value="Genomic_DNA"/>
</dbReference>
<gene>
    <name evidence="2" type="primary">SSCI70390.1</name>
</gene>
<organism evidence="2 3">
    <name type="scientific">Sporisorium scitamineum</name>
    <dbReference type="NCBI Taxonomy" id="49012"/>
    <lineage>
        <taxon>Eukaryota</taxon>
        <taxon>Fungi</taxon>
        <taxon>Dikarya</taxon>
        <taxon>Basidiomycota</taxon>
        <taxon>Ustilaginomycotina</taxon>
        <taxon>Ustilaginomycetes</taxon>
        <taxon>Ustilaginales</taxon>
        <taxon>Ustilaginaceae</taxon>
        <taxon>Sporisorium</taxon>
    </lineage>
</organism>
<protein>
    <submittedName>
        <fullName evidence="2">Uncharacterized protein</fullName>
    </submittedName>
</protein>
<proteinExistence type="predicted"/>
<keyword evidence="1" id="KW-0732">Signal</keyword>
<sequence length="148" mass="15960">MLSSATFLVTTVILVLVMCRSVVGEGVFYAVGWPVYCGNPKDQLPEGTYYICFSSDDGPPQDSKLSNADIFTNSDDNFVVAFGGPSGEASFWTNHHPVQVRISSLQGRGGCVDYSIGATEVHIPHRPLPPFQNVLRFCQGDGAVSISK</sequence>
<dbReference type="Proteomes" id="UP000242770">
    <property type="component" value="Unassembled WGS sequence"/>
</dbReference>
<feature type="chain" id="PRO_5002521679" evidence="1">
    <location>
        <begin position="25"/>
        <end position="148"/>
    </location>
</feature>
<name>A0A0F7S1R4_9BASI</name>
<evidence type="ECO:0000313" key="3">
    <source>
        <dbReference type="Proteomes" id="UP000242770"/>
    </source>
</evidence>
<feature type="signal peptide" evidence="1">
    <location>
        <begin position="1"/>
        <end position="24"/>
    </location>
</feature>
<dbReference type="AlphaFoldDB" id="A0A0F7S1R4"/>